<dbReference type="Pfam" id="PF12741">
    <property type="entry name" value="SusD-like"/>
    <property type="match status" value="1"/>
</dbReference>
<keyword evidence="2" id="KW-0449">Lipoprotein</keyword>
<evidence type="ECO:0000256" key="1">
    <source>
        <dbReference type="SAM" id="SignalP"/>
    </source>
</evidence>
<dbReference type="Gene3D" id="1.25.40.390">
    <property type="match status" value="1"/>
</dbReference>
<reference evidence="2" key="2">
    <citation type="submission" date="2021-04" db="EMBL/GenBank/DDBJ databases">
        <authorList>
            <person name="Gilroy R."/>
        </authorList>
    </citation>
    <scope>NUCLEOTIDE SEQUENCE</scope>
    <source>
        <strain evidence="2">5134</strain>
    </source>
</reference>
<dbReference type="InterPro" id="IPR011990">
    <property type="entry name" value="TPR-like_helical_dom_sf"/>
</dbReference>
<keyword evidence="1" id="KW-0732">Signal</keyword>
<dbReference type="PROSITE" id="PS51257">
    <property type="entry name" value="PROKAR_LIPOPROTEIN"/>
    <property type="match status" value="1"/>
</dbReference>
<evidence type="ECO:0000313" key="2">
    <source>
        <dbReference type="EMBL" id="HIY69267.1"/>
    </source>
</evidence>
<accession>A0A9D1Z1S7</accession>
<evidence type="ECO:0000313" key="3">
    <source>
        <dbReference type="Proteomes" id="UP000886844"/>
    </source>
</evidence>
<protein>
    <submittedName>
        <fullName evidence="2">SusD/RagB family nutrient-binding outer membrane lipoprotein</fullName>
    </submittedName>
</protein>
<reference evidence="2" key="1">
    <citation type="journal article" date="2021" name="PeerJ">
        <title>Extensive microbial diversity within the chicken gut microbiome revealed by metagenomics and culture.</title>
        <authorList>
            <person name="Gilroy R."/>
            <person name="Ravi A."/>
            <person name="Getino M."/>
            <person name="Pursley I."/>
            <person name="Horton D.L."/>
            <person name="Alikhan N.F."/>
            <person name="Baker D."/>
            <person name="Gharbi K."/>
            <person name="Hall N."/>
            <person name="Watson M."/>
            <person name="Adriaenssens E.M."/>
            <person name="Foster-Nyarko E."/>
            <person name="Jarju S."/>
            <person name="Secka A."/>
            <person name="Antonio M."/>
            <person name="Oren A."/>
            <person name="Chaudhuri R.R."/>
            <person name="La Ragione R."/>
            <person name="Hildebrand F."/>
            <person name="Pallen M.J."/>
        </authorList>
    </citation>
    <scope>NUCLEOTIDE SEQUENCE</scope>
    <source>
        <strain evidence="2">5134</strain>
    </source>
</reference>
<dbReference type="AlphaFoldDB" id="A0A9D1Z1S7"/>
<dbReference type="Proteomes" id="UP000886844">
    <property type="component" value="Unassembled WGS sequence"/>
</dbReference>
<dbReference type="EMBL" id="DXDA01000061">
    <property type="protein sequence ID" value="HIY69267.1"/>
    <property type="molecule type" value="Genomic_DNA"/>
</dbReference>
<name>A0A9D1Z1S7_9BACT</name>
<feature type="chain" id="PRO_5038919981" evidence="1">
    <location>
        <begin position="29"/>
        <end position="530"/>
    </location>
</feature>
<dbReference type="SUPFAM" id="SSF48452">
    <property type="entry name" value="TPR-like"/>
    <property type="match status" value="1"/>
</dbReference>
<comment type="caution">
    <text evidence="2">The sequence shown here is derived from an EMBL/GenBank/DDBJ whole genome shotgun (WGS) entry which is preliminary data.</text>
</comment>
<organism evidence="2 3">
    <name type="scientific">Candidatus Alistipes intestinigallinarum</name>
    <dbReference type="NCBI Taxonomy" id="2838440"/>
    <lineage>
        <taxon>Bacteria</taxon>
        <taxon>Pseudomonadati</taxon>
        <taxon>Bacteroidota</taxon>
        <taxon>Bacteroidia</taxon>
        <taxon>Bacteroidales</taxon>
        <taxon>Rikenellaceae</taxon>
        <taxon>Alistipes</taxon>
    </lineage>
</organism>
<sequence>MKTTNHNVQRLLLAVVLLASAACTGDFADINRNPNEVTDEQLQANNYKIGTNLKTLQGLVVPTQEHMYQFLESLVGGPYAGYIGATVDTWQNKFETFNPSADWRKWPFVNVISETYPAYRAIVNGTDDVTAHALAAICRIAIMQRVTDSYGPIPYTQIMADKTESLEVAYDTQQEAYAAMFEELDAAIASLEENLTLPSDAFGRYDGVYAGNIAQWLKFANSLKLRMAMRLTYADEATARAKAAEAIAGGVITTNADNARMQTADNRMTLIYNDWGDHRVGADILCYMNGYNDPRREKMFTKVRLVVGGQETQGYAGIRIGIDVASKATAVSAYSNMIISGTDPYLWMNAAEVTFLRAEYELRWGSEDEARGLYEDAIRLSFEERGASGADAYVADAASTPAAYTDPIGTHSVSTPQSSITIAWAPGAEHFEENLERIITQKWIAIFPLGTEAWAEHRRTGYPRLLPVVENASGGTVDSSLGARRLPYPVEEYTENPTHLQAAIADLNSESVNGAGDTQGTRVWWDRKNL</sequence>
<gene>
    <name evidence="2" type="ORF">H9828_07605</name>
</gene>
<feature type="signal peptide" evidence="1">
    <location>
        <begin position="1"/>
        <end position="28"/>
    </location>
</feature>
<dbReference type="InterPro" id="IPR024302">
    <property type="entry name" value="SusD-like"/>
</dbReference>
<proteinExistence type="predicted"/>